<dbReference type="Gene3D" id="3.30.450.20">
    <property type="entry name" value="PAS domain"/>
    <property type="match status" value="2"/>
</dbReference>
<dbReference type="InterPro" id="IPR052162">
    <property type="entry name" value="Sensor_kinase/Photoreceptor"/>
</dbReference>
<keyword evidence="8" id="KW-1185">Reference proteome</keyword>
<keyword evidence="3" id="KW-0597">Phosphoprotein</keyword>
<dbReference type="SMART" id="SM00065">
    <property type="entry name" value="GAF"/>
    <property type="match status" value="1"/>
</dbReference>
<dbReference type="EMBL" id="JAMXQS010000005">
    <property type="protein sequence ID" value="MCO6050380.1"/>
    <property type="molecule type" value="Genomic_DNA"/>
</dbReference>
<dbReference type="SUPFAM" id="SSF55785">
    <property type="entry name" value="PYP-like sensor domain (PAS domain)"/>
    <property type="match status" value="1"/>
</dbReference>
<comment type="caution">
    <text evidence="7">The sequence shown here is derived from an EMBL/GenBank/DDBJ whole genome shotgun (WGS) entry which is preliminary data.</text>
</comment>
<dbReference type="Proteomes" id="UP001205906">
    <property type="component" value="Unassembled WGS sequence"/>
</dbReference>
<evidence type="ECO:0000256" key="3">
    <source>
        <dbReference type="ARBA" id="ARBA00022553"/>
    </source>
</evidence>
<evidence type="ECO:0000256" key="5">
    <source>
        <dbReference type="ARBA" id="ARBA00022777"/>
    </source>
</evidence>
<feature type="domain" description="GAF" evidence="6">
    <location>
        <begin position="62"/>
        <end position="214"/>
    </location>
</feature>
<evidence type="ECO:0000313" key="8">
    <source>
        <dbReference type="Proteomes" id="UP001205906"/>
    </source>
</evidence>
<protein>
    <recommendedName>
        <fullName evidence="2">histidine kinase</fullName>
        <ecNumber evidence="2">2.7.13.3</ecNumber>
    </recommendedName>
</protein>
<keyword evidence="5" id="KW-0418">Kinase</keyword>
<dbReference type="InterPro" id="IPR035965">
    <property type="entry name" value="PAS-like_dom_sf"/>
</dbReference>
<evidence type="ECO:0000256" key="2">
    <source>
        <dbReference type="ARBA" id="ARBA00012438"/>
    </source>
</evidence>
<gene>
    <name evidence="7" type="ORF">NGM99_11355</name>
</gene>
<accession>A0ABT1C6C5</accession>
<dbReference type="Pfam" id="PF01590">
    <property type="entry name" value="GAF"/>
    <property type="match status" value="1"/>
</dbReference>
<organism evidence="7 8">
    <name type="scientific">Mesorhizobium liriopis</name>
    <dbReference type="NCBI Taxonomy" id="2953882"/>
    <lineage>
        <taxon>Bacteria</taxon>
        <taxon>Pseudomonadati</taxon>
        <taxon>Pseudomonadota</taxon>
        <taxon>Alphaproteobacteria</taxon>
        <taxon>Hyphomicrobiales</taxon>
        <taxon>Phyllobacteriaceae</taxon>
        <taxon>Mesorhizobium</taxon>
    </lineage>
</organism>
<comment type="catalytic activity">
    <reaction evidence="1">
        <text>ATP + protein L-histidine = ADP + protein N-phospho-L-histidine.</text>
        <dbReference type="EC" id="2.7.13.3"/>
    </reaction>
</comment>
<name>A0ABT1C6C5_9HYPH</name>
<dbReference type="EC" id="2.7.13.3" evidence="2"/>
<dbReference type="PANTHER" id="PTHR43304:SF1">
    <property type="entry name" value="PAC DOMAIN-CONTAINING PROTEIN"/>
    <property type="match status" value="1"/>
</dbReference>
<dbReference type="InterPro" id="IPR003018">
    <property type="entry name" value="GAF"/>
</dbReference>
<evidence type="ECO:0000313" key="7">
    <source>
        <dbReference type="EMBL" id="MCO6050380.1"/>
    </source>
</evidence>
<evidence type="ECO:0000256" key="1">
    <source>
        <dbReference type="ARBA" id="ARBA00000085"/>
    </source>
</evidence>
<proteinExistence type="predicted"/>
<evidence type="ECO:0000256" key="4">
    <source>
        <dbReference type="ARBA" id="ARBA00022679"/>
    </source>
</evidence>
<dbReference type="InterPro" id="IPR029016">
    <property type="entry name" value="GAF-like_dom_sf"/>
</dbReference>
<sequence length="375" mass="42097">MYNAPTSRWYNVQASPVRGHDRIAIVFDDVTERTRAEAALRDSEERQAFLLKLSDALRPLAGPAEIQAAAGRVLGEQLRVNRAFYVEDEDSKWEAVNVVTLFEHDVAQPLAGTHPAESLGRWIIDEFRAGRRLVVRDVRADDRYEPAQRVINEALNVIGSVGVPLIKRGELVAVLVVQTAAPRDWMEHELKLIEEAAERIWAAVDRARAAEALRESQALRRIALKGGGMGAWRWDLDKRLIWGDAKFLALWGLPPSDDLHALSRFTDRMSPEGAAEMEIIVTKAIEAGEEFDGQLAIVEGPTAGRWIRWRGRAQANNPFMLHGVTFDVTEQRRKDEALRESEALRRVALDSGGMGAWTWDTRTNTVRADTVVQKL</sequence>
<dbReference type="SUPFAM" id="SSF55781">
    <property type="entry name" value="GAF domain-like"/>
    <property type="match status" value="1"/>
</dbReference>
<evidence type="ECO:0000259" key="6">
    <source>
        <dbReference type="SMART" id="SM00065"/>
    </source>
</evidence>
<dbReference type="RefSeq" id="WP_252818969.1">
    <property type="nucleotide sequence ID" value="NZ_JAMXQS010000005.1"/>
</dbReference>
<reference evidence="7 8" key="1">
    <citation type="submission" date="2022-06" db="EMBL/GenBank/DDBJ databases">
        <title>Mesorhizobium sp. strain RP14 Genome sequencing and assembly.</title>
        <authorList>
            <person name="Kim I."/>
        </authorList>
    </citation>
    <scope>NUCLEOTIDE SEQUENCE [LARGE SCALE GENOMIC DNA]</scope>
    <source>
        <strain evidence="8">RP14(2022)</strain>
    </source>
</reference>
<dbReference type="PANTHER" id="PTHR43304">
    <property type="entry name" value="PHYTOCHROME-LIKE PROTEIN CPH1"/>
    <property type="match status" value="1"/>
</dbReference>
<dbReference type="Gene3D" id="3.30.450.40">
    <property type="match status" value="1"/>
</dbReference>
<keyword evidence="4" id="KW-0808">Transferase</keyword>